<reference evidence="1" key="1">
    <citation type="submission" date="2019-08" db="EMBL/GenBank/DDBJ databases">
        <authorList>
            <person name="Liu F."/>
        </authorList>
    </citation>
    <scope>NUCLEOTIDE SEQUENCE [LARGE SCALE GENOMIC DNA]</scope>
    <source>
        <strain evidence="1">PA1801</strain>
        <tissue evidence="1">Leaf</tissue>
    </source>
</reference>
<dbReference type="AlphaFoldDB" id="A0A5B6VML1"/>
<keyword evidence="2" id="KW-1185">Reference proteome</keyword>
<gene>
    <name evidence="1" type="ORF">EPI10_015942</name>
</gene>
<accession>A0A5B6VML1</accession>
<protein>
    <submittedName>
        <fullName evidence="1">Uncharacterized protein</fullName>
    </submittedName>
</protein>
<evidence type="ECO:0000313" key="1">
    <source>
        <dbReference type="EMBL" id="KAA3470214.1"/>
    </source>
</evidence>
<dbReference type="EMBL" id="SMMG02000006">
    <property type="protein sequence ID" value="KAA3470214.1"/>
    <property type="molecule type" value="Genomic_DNA"/>
</dbReference>
<comment type="caution">
    <text evidence="1">The sequence shown here is derived from an EMBL/GenBank/DDBJ whole genome shotgun (WGS) entry which is preliminary data.</text>
</comment>
<proteinExistence type="predicted"/>
<dbReference type="Proteomes" id="UP000325315">
    <property type="component" value="Unassembled WGS sequence"/>
</dbReference>
<evidence type="ECO:0000313" key="2">
    <source>
        <dbReference type="Proteomes" id="UP000325315"/>
    </source>
</evidence>
<dbReference type="OrthoDB" id="10480016at2759"/>
<sequence length="105" mass="12043">MSKTYAEACQLIEDMAMNSYMWSTKLFTYRVKQSIVNTASCEEKYQQVLERLNQLKMSSTKVQVQNQPILIHSNVGHDGEGAMWGNANEKNQMEVNYVGNRGYNP</sequence>
<organism evidence="1 2">
    <name type="scientific">Gossypium australe</name>
    <dbReference type="NCBI Taxonomy" id="47621"/>
    <lineage>
        <taxon>Eukaryota</taxon>
        <taxon>Viridiplantae</taxon>
        <taxon>Streptophyta</taxon>
        <taxon>Embryophyta</taxon>
        <taxon>Tracheophyta</taxon>
        <taxon>Spermatophyta</taxon>
        <taxon>Magnoliopsida</taxon>
        <taxon>eudicotyledons</taxon>
        <taxon>Gunneridae</taxon>
        <taxon>Pentapetalae</taxon>
        <taxon>rosids</taxon>
        <taxon>malvids</taxon>
        <taxon>Malvales</taxon>
        <taxon>Malvaceae</taxon>
        <taxon>Malvoideae</taxon>
        <taxon>Gossypium</taxon>
    </lineage>
</organism>
<name>A0A5B6VML1_9ROSI</name>